<evidence type="ECO:0000313" key="11">
    <source>
        <dbReference type="Proteomes" id="UP000242310"/>
    </source>
</evidence>
<dbReference type="AlphaFoldDB" id="A0A2P8HG48"/>
<evidence type="ECO:0000256" key="7">
    <source>
        <dbReference type="RuleBase" id="RU000553"/>
    </source>
</evidence>
<dbReference type="EC" id="3.6.1.7" evidence="2 6"/>
<dbReference type="PRINTS" id="PR00112">
    <property type="entry name" value="ACYLPHPHTASE"/>
</dbReference>
<dbReference type="PROSITE" id="PS00150">
    <property type="entry name" value="ACYLPHOSPHATASE_1"/>
    <property type="match status" value="1"/>
</dbReference>
<dbReference type="RefSeq" id="WP_106588838.1">
    <property type="nucleotide sequence ID" value="NZ_PYAV01000007.1"/>
</dbReference>
<dbReference type="Pfam" id="PF00708">
    <property type="entry name" value="Acylphosphatase"/>
    <property type="match status" value="1"/>
</dbReference>
<dbReference type="PROSITE" id="PS00151">
    <property type="entry name" value="ACYLPHOSPHATASE_2"/>
    <property type="match status" value="1"/>
</dbReference>
<comment type="catalytic activity">
    <reaction evidence="5 6 7">
        <text>an acyl phosphate + H2O = a carboxylate + phosphate + H(+)</text>
        <dbReference type="Rhea" id="RHEA:14965"/>
        <dbReference type="ChEBI" id="CHEBI:15377"/>
        <dbReference type="ChEBI" id="CHEBI:15378"/>
        <dbReference type="ChEBI" id="CHEBI:29067"/>
        <dbReference type="ChEBI" id="CHEBI:43474"/>
        <dbReference type="ChEBI" id="CHEBI:59918"/>
        <dbReference type="EC" id="3.6.1.7"/>
    </reaction>
</comment>
<dbReference type="InterPro" id="IPR020456">
    <property type="entry name" value="Acylphosphatase"/>
</dbReference>
<evidence type="ECO:0000256" key="6">
    <source>
        <dbReference type="PROSITE-ProRule" id="PRU00520"/>
    </source>
</evidence>
<feature type="active site" evidence="6">
    <location>
        <position position="18"/>
    </location>
</feature>
<dbReference type="EMBL" id="PYAV01000007">
    <property type="protein sequence ID" value="PSL45193.1"/>
    <property type="molecule type" value="Genomic_DNA"/>
</dbReference>
<keyword evidence="11" id="KW-1185">Reference proteome</keyword>
<evidence type="ECO:0000256" key="1">
    <source>
        <dbReference type="ARBA" id="ARBA00005614"/>
    </source>
</evidence>
<evidence type="ECO:0000256" key="3">
    <source>
        <dbReference type="ARBA" id="ARBA00015991"/>
    </source>
</evidence>
<evidence type="ECO:0000259" key="9">
    <source>
        <dbReference type="PROSITE" id="PS51160"/>
    </source>
</evidence>
<evidence type="ECO:0000256" key="8">
    <source>
        <dbReference type="RuleBase" id="RU004168"/>
    </source>
</evidence>
<dbReference type="OrthoDB" id="9808093at2"/>
<evidence type="ECO:0000313" key="10">
    <source>
        <dbReference type="EMBL" id="PSL45193.1"/>
    </source>
</evidence>
<evidence type="ECO:0000256" key="4">
    <source>
        <dbReference type="ARBA" id="ARBA00022801"/>
    </source>
</evidence>
<dbReference type="Proteomes" id="UP000242310">
    <property type="component" value="Unassembled WGS sequence"/>
</dbReference>
<dbReference type="PANTHER" id="PTHR10029:SF3">
    <property type="entry name" value="ACYLPHOSPHATASE-RELATED"/>
    <property type="match status" value="1"/>
</dbReference>
<dbReference type="PROSITE" id="PS51160">
    <property type="entry name" value="ACYLPHOSPHATASE_3"/>
    <property type="match status" value="1"/>
</dbReference>
<name>A0A2P8HG48_9BACI</name>
<dbReference type="InterPro" id="IPR017968">
    <property type="entry name" value="Acylphosphatase_CS"/>
</dbReference>
<accession>A0A2P8HG48</accession>
<comment type="similarity">
    <text evidence="1 8">Belongs to the acylphosphatase family.</text>
</comment>
<dbReference type="InterPro" id="IPR036046">
    <property type="entry name" value="Acylphosphatase-like_dom_sf"/>
</dbReference>
<feature type="active site" evidence="6">
    <location>
        <position position="36"/>
    </location>
</feature>
<comment type="caution">
    <text evidence="10">The sequence shown here is derived from an EMBL/GenBank/DDBJ whole genome shotgun (WGS) entry which is preliminary data.</text>
</comment>
<dbReference type="SUPFAM" id="SSF54975">
    <property type="entry name" value="Acylphosphatase/BLUF domain-like"/>
    <property type="match status" value="1"/>
</dbReference>
<dbReference type="Gene3D" id="3.30.70.100">
    <property type="match status" value="1"/>
</dbReference>
<protein>
    <recommendedName>
        <fullName evidence="3 6">Acylphosphatase</fullName>
        <ecNumber evidence="2 6">3.6.1.7</ecNumber>
    </recommendedName>
</protein>
<dbReference type="PANTHER" id="PTHR10029">
    <property type="entry name" value="ACYLPHOSPHATASE"/>
    <property type="match status" value="1"/>
</dbReference>
<evidence type="ECO:0000256" key="2">
    <source>
        <dbReference type="ARBA" id="ARBA00012150"/>
    </source>
</evidence>
<feature type="domain" description="Acylphosphatase-like" evidence="9">
    <location>
        <begin position="3"/>
        <end position="90"/>
    </location>
</feature>
<evidence type="ECO:0000256" key="5">
    <source>
        <dbReference type="ARBA" id="ARBA00047645"/>
    </source>
</evidence>
<keyword evidence="4 6" id="KW-0378">Hydrolase</keyword>
<gene>
    <name evidence="10" type="ORF">B0H94_107198</name>
</gene>
<proteinExistence type="inferred from homology"/>
<organism evidence="10 11">
    <name type="scientific">Salsuginibacillus halophilus</name>
    <dbReference type="NCBI Taxonomy" id="517424"/>
    <lineage>
        <taxon>Bacteria</taxon>
        <taxon>Bacillati</taxon>
        <taxon>Bacillota</taxon>
        <taxon>Bacilli</taxon>
        <taxon>Bacillales</taxon>
        <taxon>Bacillaceae</taxon>
        <taxon>Salsuginibacillus</taxon>
    </lineage>
</organism>
<dbReference type="GO" id="GO:0003998">
    <property type="term" value="F:acylphosphatase activity"/>
    <property type="evidence" value="ECO:0007669"/>
    <property type="project" value="UniProtKB-EC"/>
</dbReference>
<dbReference type="InterPro" id="IPR001792">
    <property type="entry name" value="Acylphosphatase-like_dom"/>
</dbReference>
<sequence>MIKYEAVVHGRVQGVGFRQFTQQAAMRHNVFGWVQNEDDGTVRLAAEGTAGQMDAFLSEVRKGSPVSKVTEVDVQEVAQVTHNDNFRITK</sequence>
<reference evidence="10 11" key="1">
    <citation type="submission" date="2018-03" db="EMBL/GenBank/DDBJ databases">
        <title>Genomic Encyclopedia of Type Strains, Phase III (KMG-III): the genomes of soil and plant-associated and newly described type strains.</title>
        <authorList>
            <person name="Whitman W."/>
        </authorList>
    </citation>
    <scope>NUCLEOTIDE SEQUENCE [LARGE SCALE GENOMIC DNA]</scope>
    <source>
        <strain evidence="10 11">CGMCC 1.07653</strain>
    </source>
</reference>